<accession>W4G126</accession>
<proteinExistence type="predicted"/>
<name>W4G126_APHAT</name>
<feature type="region of interest" description="Disordered" evidence="1">
    <location>
        <begin position="127"/>
        <end position="150"/>
    </location>
</feature>
<dbReference type="VEuPathDB" id="FungiDB:H257_12454"/>
<dbReference type="STRING" id="112090.W4G126"/>
<feature type="compositionally biased region" description="Basic residues" evidence="1">
    <location>
        <begin position="137"/>
        <end position="150"/>
    </location>
</feature>
<dbReference type="RefSeq" id="XP_009837967.1">
    <property type="nucleotide sequence ID" value="XM_009839665.1"/>
</dbReference>
<dbReference type="AlphaFoldDB" id="W4G126"/>
<evidence type="ECO:0000256" key="1">
    <source>
        <dbReference type="SAM" id="MobiDB-lite"/>
    </source>
</evidence>
<sequence length="150" mass="17236">MSLHIDTDDSIPRVRWNENDHRFHYTVPVAEQPGKEGYVILHEVGPNESGALLSPKDKSRLTDMKTANDLIHDLEVAKKYRDTIKFLEHKRSNHKSNKELYDERATSQGDVVTNQALVHEKKPLAKQVVSKAQPHVTHQRQLKQPAKKSF</sequence>
<dbReference type="OrthoDB" id="158492at2759"/>
<evidence type="ECO:0000313" key="2">
    <source>
        <dbReference type="EMBL" id="ETV72739.1"/>
    </source>
</evidence>
<protein>
    <submittedName>
        <fullName evidence="2">Uncharacterized protein</fullName>
    </submittedName>
</protein>
<gene>
    <name evidence="2" type="ORF">H257_12454</name>
</gene>
<reference evidence="2" key="1">
    <citation type="submission" date="2013-12" db="EMBL/GenBank/DDBJ databases">
        <title>The Genome Sequence of Aphanomyces astaci APO3.</title>
        <authorList>
            <consortium name="The Broad Institute Genomics Platform"/>
            <person name="Russ C."/>
            <person name="Tyler B."/>
            <person name="van West P."/>
            <person name="Dieguez-Uribeondo J."/>
            <person name="Young S.K."/>
            <person name="Zeng Q."/>
            <person name="Gargeya S."/>
            <person name="Fitzgerald M."/>
            <person name="Abouelleil A."/>
            <person name="Alvarado L."/>
            <person name="Chapman S.B."/>
            <person name="Gainer-Dewar J."/>
            <person name="Goldberg J."/>
            <person name="Griggs A."/>
            <person name="Gujja S."/>
            <person name="Hansen M."/>
            <person name="Howarth C."/>
            <person name="Imamovic A."/>
            <person name="Ireland A."/>
            <person name="Larimer J."/>
            <person name="McCowan C."/>
            <person name="Murphy C."/>
            <person name="Pearson M."/>
            <person name="Poon T.W."/>
            <person name="Priest M."/>
            <person name="Roberts A."/>
            <person name="Saif S."/>
            <person name="Shea T."/>
            <person name="Sykes S."/>
            <person name="Wortman J."/>
            <person name="Nusbaum C."/>
            <person name="Birren B."/>
        </authorList>
    </citation>
    <scope>NUCLEOTIDE SEQUENCE [LARGE SCALE GENOMIC DNA]</scope>
    <source>
        <strain evidence="2">APO3</strain>
    </source>
</reference>
<dbReference type="EMBL" id="KI913153">
    <property type="protein sequence ID" value="ETV72739.1"/>
    <property type="molecule type" value="Genomic_DNA"/>
</dbReference>
<organism evidence="2">
    <name type="scientific">Aphanomyces astaci</name>
    <name type="common">Crayfish plague agent</name>
    <dbReference type="NCBI Taxonomy" id="112090"/>
    <lineage>
        <taxon>Eukaryota</taxon>
        <taxon>Sar</taxon>
        <taxon>Stramenopiles</taxon>
        <taxon>Oomycota</taxon>
        <taxon>Saprolegniomycetes</taxon>
        <taxon>Saprolegniales</taxon>
        <taxon>Verrucalvaceae</taxon>
        <taxon>Aphanomyces</taxon>
    </lineage>
</organism>
<dbReference type="GeneID" id="20814450"/>